<evidence type="ECO:0000259" key="8">
    <source>
        <dbReference type="PROSITE" id="PS00651"/>
    </source>
</evidence>
<dbReference type="GO" id="GO:0006412">
    <property type="term" value="P:translation"/>
    <property type="evidence" value="ECO:0007669"/>
    <property type="project" value="UniProtKB-UniRule"/>
</dbReference>
<gene>
    <name evidence="7" type="primary">rplI</name>
    <name evidence="9" type="ORF">FVP60_11505</name>
</gene>
<evidence type="ECO:0000256" key="2">
    <source>
        <dbReference type="ARBA" id="ARBA00022730"/>
    </source>
</evidence>
<dbReference type="Proteomes" id="UP000321196">
    <property type="component" value="Unassembled WGS sequence"/>
</dbReference>
<keyword evidence="4 7" id="KW-0689">Ribosomal protein</keyword>
<evidence type="ECO:0000256" key="4">
    <source>
        <dbReference type="ARBA" id="ARBA00022980"/>
    </source>
</evidence>
<dbReference type="InterPro" id="IPR000244">
    <property type="entry name" value="Ribosomal_bL9"/>
</dbReference>
<dbReference type="NCBIfam" id="TIGR00158">
    <property type="entry name" value="L9"/>
    <property type="match status" value="1"/>
</dbReference>
<evidence type="ECO:0000256" key="5">
    <source>
        <dbReference type="ARBA" id="ARBA00023274"/>
    </source>
</evidence>
<dbReference type="AlphaFoldDB" id="A0A5C8HM62"/>
<keyword evidence="3 7" id="KW-0694">RNA-binding</keyword>
<keyword evidence="2 7" id="KW-0699">rRNA-binding</keyword>
<dbReference type="Gene3D" id="3.40.5.10">
    <property type="entry name" value="Ribosomal protein L9, N-terminal domain"/>
    <property type="match status" value="1"/>
</dbReference>
<dbReference type="FunFam" id="3.40.5.10:FF:000003">
    <property type="entry name" value="50S ribosomal protein L9"/>
    <property type="match status" value="1"/>
</dbReference>
<dbReference type="Pfam" id="PF01281">
    <property type="entry name" value="Ribosomal_L9_N"/>
    <property type="match status" value="1"/>
</dbReference>
<evidence type="ECO:0000256" key="6">
    <source>
        <dbReference type="ARBA" id="ARBA00035292"/>
    </source>
</evidence>
<dbReference type="RefSeq" id="WP_147826427.1">
    <property type="nucleotide sequence ID" value="NZ_BAAARG010000001.1"/>
</dbReference>
<dbReference type="GO" id="GO:0005840">
    <property type="term" value="C:ribosome"/>
    <property type="evidence" value="ECO:0007669"/>
    <property type="project" value="UniProtKB-KW"/>
</dbReference>
<evidence type="ECO:0000313" key="10">
    <source>
        <dbReference type="Proteomes" id="UP000321196"/>
    </source>
</evidence>
<evidence type="ECO:0000256" key="1">
    <source>
        <dbReference type="ARBA" id="ARBA00010605"/>
    </source>
</evidence>
<dbReference type="InterPro" id="IPR036935">
    <property type="entry name" value="Ribosomal_bL9_N_sf"/>
</dbReference>
<dbReference type="OrthoDB" id="9788336at2"/>
<dbReference type="InterPro" id="IPR020070">
    <property type="entry name" value="Ribosomal_bL9_N"/>
</dbReference>
<comment type="function">
    <text evidence="7">Binds to the 23S rRNA.</text>
</comment>
<accession>A0A5C8HM62</accession>
<dbReference type="PROSITE" id="PS00651">
    <property type="entry name" value="RIBOSOMAL_L9"/>
    <property type="match status" value="1"/>
</dbReference>
<keyword evidence="5 7" id="KW-0687">Ribonucleoprotein</keyword>
<dbReference type="SUPFAM" id="SSF55653">
    <property type="entry name" value="Ribosomal protein L9 C-domain"/>
    <property type="match status" value="1"/>
</dbReference>
<comment type="similarity">
    <text evidence="1 7">Belongs to the bacterial ribosomal protein bL9 family.</text>
</comment>
<dbReference type="SUPFAM" id="SSF55658">
    <property type="entry name" value="L9 N-domain-like"/>
    <property type="match status" value="1"/>
</dbReference>
<dbReference type="Gene3D" id="3.10.430.100">
    <property type="entry name" value="Ribosomal protein L9, C-terminal domain"/>
    <property type="match status" value="1"/>
</dbReference>
<evidence type="ECO:0000256" key="7">
    <source>
        <dbReference type="HAMAP-Rule" id="MF_00503"/>
    </source>
</evidence>
<evidence type="ECO:0000256" key="3">
    <source>
        <dbReference type="ARBA" id="ARBA00022884"/>
    </source>
</evidence>
<dbReference type="GO" id="GO:0019843">
    <property type="term" value="F:rRNA binding"/>
    <property type="evidence" value="ECO:0007669"/>
    <property type="project" value="UniProtKB-UniRule"/>
</dbReference>
<protein>
    <recommendedName>
        <fullName evidence="6 7">Large ribosomal subunit protein bL9</fullName>
    </recommendedName>
</protein>
<keyword evidence="10" id="KW-1185">Reference proteome</keyword>
<proteinExistence type="inferred from homology"/>
<sequence>MAKLILTNEVTGLGSAGDVIEVKNGYARNYLIPQGFAVAWTKGGEKQVTSIRAARDARAIHNHEEAVALKNALEGTKVRLAVKTGGEGRLFGSVKPADVADAVKAAGLGDLDKRKITIPSAIKVVGEHEAVVRLQDELSATIKLQVVAAK</sequence>
<dbReference type="InterPro" id="IPR020069">
    <property type="entry name" value="Ribosomal_bL9_C"/>
</dbReference>
<dbReference type="Pfam" id="PF03948">
    <property type="entry name" value="Ribosomal_L9_C"/>
    <property type="match status" value="1"/>
</dbReference>
<feature type="domain" description="Ribosomal protein L9" evidence="8">
    <location>
        <begin position="14"/>
        <end position="41"/>
    </location>
</feature>
<dbReference type="HAMAP" id="MF_00503">
    <property type="entry name" value="Ribosomal_bL9"/>
    <property type="match status" value="1"/>
</dbReference>
<organism evidence="9 10">
    <name type="scientific">Microbacterium mitrae</name>
    <dbReference type="NCBI Taxonomy" id="664640"/>
    <lineage>
        <taxon>Bacteria</taxon>
        <taxon>Bacillati</taxon>
        <taxon>Actinomycetota</taxon>
        <taxon>Actinomycetes</taxon>
        <taxon>Micrococcales</taxon>
        <taxon>Microbacteriaceae</taxon>
        <taxon>Microbacterium</taxon>
    </lineage>
</organism>
<comment type="caution">
    <text evidence="9">The sequence shown here is derived from an EMBL/GenBank/DDBJ whole genome shotgun (WGS) entry which is preliminary data.</text>
</comment>
<dbReference type="InterPro" id="IPR009027">
    <property type="entry name" value="Ribosomal_bL9/RNase_H1_N"/>
</dbReference>
<dbReference type="PANTHER" id="PTHR21368">
    <property type="entry name" value="50S RIBOSOMAL PROTEIN L9"/>
    <property type="match status" value="1"/>
</dbReference>
<dbReference type="GO" id="GO:1990904">
    <property type="term" value="C:ribonucleoprotein complex"/>
    <property type="evidence" value="ECO:0007669"/>
    <property type="project" value="UniProtKB-KW"/>
</dbReference>
<dbReference type="GO" id="GO:0003735">
    <property type="term" value="F:structural constituent of ribosome"/>
    <property type="evidence" value="ECO:0007669"/>
    <property type="project" value="InterPro"/>
</dbReference>
<reference evidence="9 10" key="1">
    <citation type="submission" date="2019-08" db="EMBL/GenBank/DDBJ databases">
        <authorList>
            <person name="Dong K."/>
        </authorList>
    </citation>
    <scope>NUCLEOTIDE SEQUENCE [LARGE SCALE GENOMIC DNA]</scope>
    <source>
        <strain evidence="9 10">M4-8</strain>
    </source>
</reference>
<name>A0A5C8HM62_9MICO</name>
<dbReference type="InterPro" id="IPR036791">
    <property type="entry name" value="Ribosomal_bL9_C_sf"/>
</dbReference>
<dbReference type="EMBL" id="VRSW01000004">
    <property type="protein sequence ID" value="TXK03497.1"/>
    <property type="molecule type" value="Genomic_DNA"/>
</dbReference>
<dbReference type="InterPro" id="IPR020594">
    <property type="entry name" value="Ribosomal_bL9_bac/chp"/>
</dbReference>
<evidence type="ECO:0000313" key="9">
    <source>
        <dbReference type="EMBL" id="TXK03497.1"/>
    </source>
</evidence>